<dbReference type="RefSeq" id="XP_056687189.1">
    <property type="nucleotide sequence ID" value="XM_056831211.1"/>
</dbReference>
<accession>A0ABM3QV03</accession>
<evidence type="ECO:0000313" key="2">
    <source>
        <dbReference type="RefSeq" id="XP_056687189.1"/>
    </source>
</evidence>
<reference evidence="1" key="1">
    <citation type="journal article" date="2021" name="Nat. Commun.">
        <title>Genomic analyses provide insights into spinach domestication and the genetic basis of agronomic traits.</title>
        <authorList>
            <person name="Cai X."/>
            <person name="Sun X."/>
            <person name="Xu C."/>
            <person name="Sun H."/>
            <person name="Wang X."/>
            <person name="Ge C."/>
            <person name="Zhang Z."/>
            <person name="Wang Q."/>
            <person name="Fei Z."/>
            <person name="Jiao C."/>
            <person name="Wang Q."/>
        </authorList>
    </citation>
    <scope>NUCLEOTIDE SEQUENCE [LARGE SCALE GENOMIC DNA]</scope>
    <source>
        <strain evidence="1">cv. Varoflay</strain>
    </source>
</reference>
<sequence length="114" mass="12787">MQRCQILNKGPWKDPEIAKLIKSGATKLAISNSEERVIADNKMVKNNDVSTAESGSEVMHLFSSRAPGAAALKWKLMPVDEEQKWIIAETVFKYVKSQLFPTIAVRSQNKEPWG</sequence>
<dbReference type="Proteomes" id="UP000813463">
    <property type="component" value="Chromosome 6"/>
</dbReference>
<reference evidence="2" key="2">
    <citation type="submission" date="2025-08" db="UniProtKB">
        <authorList>
            <consortium name="RefSeq"/>
        </authorList>
    </citation>
    <scope>IDENTIFICATION</scope>
    <source>
        <tissue evidence="2">Leaf</tissue>
    </source>
</reference>
<dbReference type="GeneID" id="110794096"/>
<proteinExistence type="predicted"/>
<keyword evidence="1" id="KW-1185">Reference proteome</keyword>
<gene>
    <name evidence="2" type="primary">LOC110794096</name>
</gene>
<evidence type="ECO:0000313" key="1">
    <source>
        <dbReference type="Proteomes" id="UP000813463"/>
    </source>
</evidence>
<name>A0ABM3QV03_SPIOL</name>
<protein>
    <submittedName>
        <fullName evidence="2">Phosphatidylinositol/phosphatidylcholine transfer protein SFH6 isoform X3</fullName>
    </submittedName>
</protein>
<organism evidence="1 2">
    <name type="scientific">Spinacia oleracea</name>
    <name type="common">Spinach</name>
    <dbReference type="NCBI Taxonomy" id="3562"/>
    <lineage>
        <taxon>Eukaryota</taxon>
        <taxon>Viridiplantae</taxon>
        <taxon>Streptophyta</taxon>
        <taxon>Embryophyta</taxon>
        <taxon>Tracheophyta</taxon>
        <taxon>Spermatophyta</taxon>
        <taxon>Magnoliopsida</taxon>
        <taxon>eudicotyledons</taxon>
        <taxon>Gunneridae</taxon>
        <taxon>Pentapetalae</taxon>
        <taxon>Caryophyllales</taxon>
        <taxon>Chenopodiaceae</taxon>
        <taxon>Chenopodioideae</taxon>
        <taxon>Anserineae</taxon>
        <taxon>Spinacia</taxon>
    </lineage>
</organism>